<accession>A0A1A9ZIG9</accession>
<dbReference type="AlphaFoldDB" id="A0A1A9ZIG9"/>
<dbReference type="VEuPathDB" id="VectorBase:GPAI015625"/>
<dbReference type="EnsemblMetazoa" id="GPAI015625-RA">
    <property type="protein sequence ID" value="GPAI015625-PA"/>
    <property type="gene ID" value="GPAI015625"/>
</dbReference>
<protein>
    <submittedName>
        <fullName evidence="1">Uncharacterized protein</fullName>
    </submittedName>
</protein>
<proteinExistence type="predicted"/>
<reference evidence="1" key="2">
    <citation type="submission" date="2020-05" db="UniProtKB">
        <authorList>
            <consortium name="EnsemblMetazoa"/>
        </authorList>
    </citation>
    <scope>IDENTIFICATION</scope>
    <source>
        <strain evidence="1">IAEA</strain>
    </source>
</reference>
<sequence>MYAAQAELLLLNVQMLDLLEERSQHKDGHMCLTSLTLNPFIFANAGHPIKKLPIEFSYQSFNAGLILTTKLILEKYIHTLSGKYERLGSASSVFVSVFHSKLEYEYEK</sequence>
<evidence type="ECO:0000313" key="2">
    <source>
        <dbReference type="Proteomes" id="UP000092445"/>
    </source>
</evidence>
<keyword evidence="2" id="KW-1185">Reference proteome</keyword>
<organism evidence="1 2">
    <name type="scientific">Glossina pallidipes</name>
    <name type="common">Tsetse fly</name>
    <dbReference type="NCBI Taxonomy" id="7398"/>
    <lineage>
        <taxon>Eukaryota</taxon>
        <taxon>Metazoa</taxon>
        <taxon>Ecdysozoa</taxon>
        <taxon>Arthropoda</taxon>
        <taxon>Hexapoda</taxon>
        <taxon>Insecta</taxon>
        <taxon>Pterygota</taxon>
        <taxon>Neoptera</taxon>
        <taxon>Endopterygota</taxon>
        <taxon>Diptera</taxon>
        <taxon>Brachycera</taxon>
        <taxon>Muscomorpha</taxon>
        <taxon>Hippoboscoidea</taxon>
        <taxon>Glossinidae</taxon>
        <taxon>Glossina</taxon>
    </lineage>
</organism>
<evidence type="ECO:0000313" key="1">
    <source>
        <dbReference type="EnsemblMetazoa" id="GPAI015625-PA"/>
    </source>
</evidence>
<dbReference type="Proteomes" id="UP000092445">
    <property type="component" value="Unassembled WGS sequence"/>
</dbReference>
<name>A0A1A9ZIG9_GLOPL</name>
<reference evidence="2" key="1">
    <citation type="submission" date="2014-03" db="EMBL/GenBank/DDBJ databases">
        <authorList>
            <person name="Aksoy S."/>
            <person name="Warren W."/>
            <person name="Wilson R.K."/>
        </authorList>
    </citation>
    <scope>NUCLEOTIDE SEQUENCE [LARGE SCALE GENOMIC DNA]</scope>
    <source>
        <strain evidence="2">IAEA</strain>
    </source>
</reference>